<protein>
    <recommendedName>
        <fullName evidence="4">DNRLRE domain-containing protein</fullName>
    </recommendedName>
</protein>
<dbReference type="InterPro" id="IPR028994">
    <property type="entry name" value="Integrin_alpha_N"/>
</dbReference>
<comment type="caution">
    <text evidence="2">The sequence shown here is derived from an EMBL/GenBank/DDBJ whole genome shotgun (WGS) entry which is preliminary data.</text>
</comment>
<feature type="compositionally biased region" description="Polar residues" evidence="1">
    <location>
        <begin position="279"/>
        <end position="291"/>
    </location>
</feature>
<name>A0ABX3LBW3_STRAT</name>
<evidence type="ECO:0000313" key="2">
    <source>
        <dbReference type="EMBL" id="OOQ47988.1"/>
    </source>
</evidence>
<feature type="compositionally biased region" description="Polar residues" evidence="1">
    <location>
        <begin position="357"/>
        <end position="367"/>
    </location>
</feature>
<reference evidence="2 3" key="1">
    <citation type="submission" date="2015-07" db="EMBL/GenBank/DDBJ databases">
        <title>Draft Genome Sequence of Streptomyces antibioticus, IMRU 3720 reveals insights in the evolution of actinomycin biosynthetic gene clusters in Streptomyces.</title>
        <authorList>
            <person name="Crnovcic I."/>
            <person name="Ruckert C."/>
            <person name="Kalinowksi J."/>
            <person name="Keller U."/>
        </authorList>
    </citation>
    <scope>NUCLEOTIDE SEQUENCE [LARGE SCALE GENOMIC DNA]</scope>
    <source>
        <strain evidence="2 3">DSM 41481</strain>
    </source>
</reference>
<gene>
    <name evidence="2" type="ORF">AFM16_35810</name>
</gene>
<organism evidence="2 3">
    <name type="scientific">Streptomyces antibioticus</name>
    <dbReference type="NCBI Taxonomy" id="1890"/>
    <lineage>
        <taxon>Bacteria</taxon>
        <taxon>Bacillati</taxon>
        <taxon>Actinomycetota</taxon>
        <taxon>Actinomycetes</taxon>
        <taxon>Kitasatosporales</taxon>
        <taxon>Streptomycetaceae</taxon>
        <taxon>Streptomyces</taxon>
    </lineage>
</organism>
<dbReference type="SUPFAM" id="SSF69318">
    <property type="entry name" value="Integrin alpha N-terminal domain"/>
    <property type="match status" value="1"/>
</dbReference>
<feature type="region of interest" description="Disordered" evidence="1">
    <location>
        <begin position="720"/>
        <end position="742"/>
    </location>
</feature>
<feature type="compositionally biased region" description="Pro residues" evidence="1">
    <location>
        <begin position="344"/>
        <end position="355"/>
    </location>
</feature>
<feature type="region of interest" description="Disordered" evidence="1">
    <location>
        <begin position="264"/>
        <end position="381"/>
    </location>
</feature>
<dbReference type="Proteomes" id="UP000190306">
    <property type="component" value="Chromosome"/>
</dbReference>
<accession>A0ABX3LBW3</accession>
<keyword evidence="3" id="KW-1185">Reference proteome</keyword>
<dbReference type="NCBIfam" id="NF033679">
    <property type="entry name" value="DNRLRE_dom"/>
    <property type="match status" value="1"/>
</dbReference>
<dbReference type="RefSeq" id="WP_078636520.1">
    <property type="nucleotide sequence ID" value="NZ_CM007717.1"/>
</dbReference>
<dbReference type="EMBL" id="LHQL01000014">
    <property type="protein sequence ID" value="OOQ47988.1"/>
    <property type="molecule type" value="Genomic_DNA"/>
</dbReference>
<sequence length="1149" mass="121888">MTRTRRRMPGRRTSAVVLTAAVLVGGLAYTGFQLESPKGAGSHPDRRPGPLSEAAAVETAARTGKPVEVTALRTARSTTWARPDGSMAKKLYSSPVRAKVGSEWKDIDYRLHRTAEGWEPQATNTRVVFSPGSRAAGRTSRSSVHRMPLVKGATNGDGTDTALATLHIDDYELQLTWPGTVPAPIIDGSRALYPEILPGADLVLTADDDGFAQLVVLKNRQAASDARVRQLSYGITSEDLTFRLDPVSHVLMAENAYGNEVATSPTPLMWDSSGLPAVTDSTVGATAQPTEAESPIPTDEGATPEDSASPSEDTPAESDEQSDTSPETLPSATDGPEPTVSESPLPPAPPEPTPAPSQSGSAATLSLPSIDGPSPDSRGDLVEVGLSGANWVFTPDPNFLTDPATTYPVFIDPSVKKHTQNWTTAYSRHPNASFYNGKGFNKGGTHEARVGFESDTWGTSRSFFNIDFDKDLKGTKITSAKLRVLETYAWSCSSRSMTVHLTGAINSHTNWKNAPKLHNGNKYATKSFAHGYKSGCRDAYETFDVKKAAQLRADQGKDSITFGMRASDEHSQYAWKKFQADGDNAPVLELVYNRRPTIDPKALDLGPDAKCTTTEPYVRMGSGNLTFTARASDKDKNLDFFDFDLWPTGKWDNTGDLLGSTGKVSTGSDTDTALRTTTGFSTSKLSNGTLYSWRVQARDDAGSTSGFAPAKTPCRFVLDTSAPKPPKVSSTDFPNADGDENGFGNDAEDANWSAKKFGTPGSFTVRALNTDVVRYEYGFNSASYPFSLARTSGTATTVTATLANAKPPTAGPNVLYVRTVDAAGNVSQPTKYFFYVSPRDQADAPGDFTGDKLADLMVVTEGGNLALYPSQATNDLAKGSGDLDYSMSGAYRANPDKDPNGDDLPPFVAAPSGHFKGALITHNGDIYGGDGLQDLVVRVGGKLWVYPGDGYGAVNVDKRREILLPDNAPKPADLSQIVAAGDITGDGRTDFFATSGDALWAFTGYHGATVDQAVRLSASAWTERDIVTVQDISGDGVSDLVYRTDVSARLLLRKGIAASGGGVTLTSLASAANSSGGVDIEYGAAGWGSASIPHLIGTPDVNGDSVPDIWTVRSDGAVRFYAGSKTALSGSGAEIIAPASYWKTRIAIG</sequence>
<evidence type="ECO:0000256" key="1">
    <source>
        <dbReference type="SAM" id="MobiDB-lite"/>
    </source>
</evidence>
<proteinExistence type="predicted"/>
<evidence type="ECO:0000313" key="3">
    <source>
        <dbReference type="Proteomes" id="UP000190306"/>
    </source>
</evidence>
<evidence type="ECO:0008006" key="4">
    <source>
        <dbReference type="Google" id="ProtNLM"/>
    </source>
</evidence>